<sequence length="88" mass="9551">MWRLVDHRGDAKHLPGVSAARALHPAKAKPLGWPTCPVTASGAAPQRITNARGTASAVFPDPPTNPYRHSTEMRLAHVGQSWHECPVR</sequence>
<dbReference type="KEGG" id="mdr:MDOR_29450"/>
<proteinExistence type="predicted"/>
<dbReference type="EMBL" id="AP022605">
    <property type="protein sequence ID" value="BBZ08776.1"/>
    <property type="molecule type" value="Genomic_DNA"/>
</dbReference>
<name>A0A7I7VU04_9MYCO</name>
<dbReference type="AlphaFoldDB" id="A0A7I7VU04"/>
<accession>A0A7I7VU04</accession>
<reference evidence="1 2" key="1">
    <citation type="journal article" date="2019" name="Emerg. Microbes Infect.">
        <title>Comprehensive subspecies identification of 175 nontuberculous mycobacteria species based on 7547 genomic profiles.</title>
        <authorList>
            <person name="Matsumoto Y."/>
            <person name="Kinjo T."/>
            <person name="Motooka D."/>
            <person name="Nabeya D."/>
            <person name="Jung N."/>
            <person name="Uechi K."/>
            <person name="Horii T."/>
            <person name="Iida T."/>
            <person name="Fujita J."/>
            <person name="Nakamura S."/>
        </authorList>
    </citation>
    <scope>NUCLEOTIDE SEQUENCE [LARGE SCALE GENOMIC DNA]</scope>
    <source>
        <strain evidence="1 2">JCM 12405</strain>
    </source>
</reference>
<gene>
    <name evidence="1" type="ORF">MDOR_29450</name>
</gene>
<evidence type="ECO:0000313" key="1">
    <source>
        <dbReference type="EMBL" id="BBZ08776.1"/>
    </source>
</evidence>
<organism evidence="1 2">
    <name type="scientific">Mycolicibacterium doricum</name>
    <dbReference type="NCBI Taxonomy" id="126673"/>
    <lineage>
        <taxon>Bacteria</taxon>
        <taxon>Bacillati</taxon>
        <taxon>Actinomycetota</taxon>
        <taxon>Actinomycetes</taxon>
        <taxon>Mycobacteriales</taxon>
        <taxon>Mycobacteriaceae</taxon>
        <taxon>Mycolicibacterium</taxon>
    </lineage>
</organism>
<evidence type="ECO:0000313" key="2">
    <source>
        <dbReference type="Proteomes" id="UP000467201"/>
    </source>
</evidence>
<protein>
    <submittedName>
        <fullName evidence="1">Uncharacterized protein</fullName>
    </submittedName>
</protein>
<dbReference type="Proteomes" id="UP000467201">
    <property type="component" value="Chromosome"/>
</dbReference>